<reference evidence="2" key="2">
    <citation type="submission" date="2022-01" db="EMBL/GenBank/DDBJ databases">
        <authorList>
            <person name="Yamashiro T."/>
            <person name="Shiraishi A."/>
            <person name="Satake H."/>
            <person name="Nakayama K."/>
        </authorList>
    </citation>
    <scope>NUCLEOTIDE SEQUENCE</scope>
</reference>
<sequence>MKGVGHRVADSYIGNHLEYGFTPLETIQSAKDTIVVQRCGLSAKELNEFLSSHPIPSEYNVIFPTSTQTIFDAPSGYVSLYTHSCSLANLRLPLIDFFCEMPLEQFQVNTKFLNTLLAEWSKFVTDVKLVKDLHTTNVDQIHAHMEQHERHKGDDPIDAINHMMSFLTAVGRKISYAAGTTRTFTPWASGNNSRKQRIVTCYNYKGEGYMSKQCTKPRRKRDDSWFKDKVLLVQAQASGQILHEEELAFLADPGIPKGQATQTVITHNAAYQADDLDAYDSDCDELNTAKVALMANLSHYGSDALAEVHNHDNVNNNIINQAVQAIPSSEQSNVVNQSETEITSDSNIIPYSRYKSVEIDHLKQTLSEHLKEKESLMQMVTLLKNDFKKEESRNIDREIALEKRIKQLDNIVFKRDQSAQTVHMLTKPQFFYDHTTKQALGFQNPFYLKKAQQLEPKLYVGDIIEKTNPIVIPDSEETLMLAEESRSKMLLKQKDPIMLEKKVNTTPVDYAALNQLYKDFETRFVPQTELSAEQAFWSQNSVNSPEPILSSRPTIVEVPKELPKVSMVNTSLKKLKHHLAGFDVVVKERTTPTAITEGSWGFEHTKACFRDEIIPFVKALKDLFNTFNQYLVDELSKVQNVFHQMEQAVEQHRLESKIFEVKMNQVLNENERLLEQVLSKDIVNIIVNSSVNSPSVNVHECKKCLQLETELQTDFIEKEIYDKLFKRINHVSNQSAPSFDQLFELNELNAQSQEKDTVIKKLKERINALSGKKNEDKIKQEFEEIETINIELDHRVTKLIAKNEHLKQTYKQLYDSIKPARIRSKEQCVLKNDLRKLKGKDLADNAVTQHTIDPEMLKINVEYLNPRLLNNRSVHSNYIKHTQEEAAILREIVEQGK</sequence>
<gene>
    <name evidence="2" type="ORF">Tco_0678332</name>
</gene>
<keyword evidence="1" id="KW-0175">Coiled coil</keyword>
<dbReference type="EMBL" id="BQNB010009455">
    <property type="protein sequence ID" value="GJS63768.1"/>
    <property type="molecule type" value="Genomic_DNA"/>
</dbReference>
<dbReference type="Proteomes" id="UP001151760">
    <property type="component" value="Unassembled WGS sequence"/>
</dbReference>
<name>A0ABQ4XFN8_9ASTR</name>
<feature type="coiled-coil region" evidence="1">
    <location>
        <begin position="745"/>
        <end position="779"/>
    </location>
</feature>
<evidence type="ECO:0000313" key="3">
    <source>
        <dbReference type="Proteomes" id="UP001151760"/>
    </source>
</evidence>
<accession>A0ABQ4XFN8</accession>
<evidence type="ECO:0000313" key="2">
    <source>
        <dbReference type="EMBL" id="GJS63768.1"/>
    </source>
</evidence>
<keyword evidence="3" id="KW-1185">Reference proteome</keyword>
<reference evidence="2" key="1">
    <citation type="journal article" date="2022" name="Int. J. Mol. Sci.">
        <title>Draft Genome of Tanacetum Coccineum: Genomic Comparison of Closely Related Tanacetum-Family Plants.</title>
        <authorList>
            <person name="Yamashiro T."/>
            <person name="Shiraishi A."/>
            <person name="Nakayama K."/>
            <person name="Satake H."/>
        </authorList>
    </citation>
    <scope>NUCLEOTIDE SEQUENCE</scope>
</reference>
<evidence type="ECO:0008006" key="4">
    <source>
        <dbReference type="Google" id="ProtNLM"/>
    </source>
</evidence>
<protein>
    <recommendedName>
        <fullName evidence="4">Retrovirus-related Pol polyprotein from transposon TNT 1-94</fullName>
    </recommendedName>
</protein>
<evidence type="ECO:0000256" key="1">
    <source>
        <dbReference type="SAM" id="Coils"/>
    </source>
</evidence>
<comment type="caution">
    <text evidence="2">The sequence shown here is derived from an EMBL/GenBank/DDBJ whole genome shotgun (WGS) entry which is preliminary data.</text>
</comment>
<organism evidence="2 3">
    <name type="scientific">Tanacetum coccineum</name>
    <dbReference type="NCBI Taxonomy" id="301880"/>
    <lineage>
        <taxon>Eukaryota</taxon>
        <taxon>Viridiplantae</taxon>
        <taxon>Streptophyta</taxon>
        <taxon>Embryophyta</taxon>
        <taxon>Tracheophyta</taxon>
        <taxon>Spermatophyta</taxon>
        <taxon>Magnoliopsida</taxon>
        <taxon>eudicotyledons</taxon>
        <taxon>Gunneridae</taxon>
        <taxon>Pentapetalae</taxon>
        <taxon>asterids</taxon>
        <taxon>campanulids</taxon>
        <taxon>Asterales</taxon>
        <taxon>Asteraceae</taxon>
        <taxon>Asteroideae</taxon>
        <taxon>Anthemideae</taxon>
        <taxon>Anthemidinae</taxon>
        <taxon>Tanacetum</taxon>
    </lineage>
</organism>
<proteinExistence type="predicted"/>